<organism evidence="1 2">
    <name type="scientific">Rattus norvegicus</name>
    <name type="common">Rat</name>
    <dbReference type="NCBI Taxonomy" id="10116"/>
    <lineage>
        <taxon>Eukaryota</taxon>
        <taxon>Metazoa</taxon>
        <taxon>Chordata</taxon>
        <taxon>Craniata</taxon>
        <taxon>Vertebrata</taxon>
        <taxon>Euteleostomi</taxon>
        <taxon>Mammalia</taxon>
        <taxon>Eutheria</taxon>
        <taxon>Euarchontoglires</taxon>
        <taxon>Glires</taxon>
        <taxon>Rodentia</taxon>
        <taxon>Myomorpha</taxon>
        <taxon>Muroidea</taxon>
        <taxon>Muridae</taxon>
        <taxon>Murinae</taxon>
        <taxon>Rattus</taxon>
    </lineage>
</organism>
<dbReference type="EMBL" id="CH473989">
    <property type="protein sequence ID" value="EDM10636.1"/>
    <property type="molecule type" value="Genomic_DNA"/>
</dbReference>
<evidence type="ECO:0000313" key="1">
    <source>
        <dbReference type="EMBL" id="EDM10636.1"/>
    </source>
</evidence>
<sequence>MNTNSSEIHSESLKQVATHFAGWRKMRAMKRICQKSPALSFCKSGESWMKTFFLPVYSILNQSPV</sequence>
<reference evidence="2" key="1">
    <citation type="submission" date="2005-09" db="EMBL/GenBank/DDBJ databases">
        <authorList>
            <person name="Mural R.J."/>
            <person name="Li P.W."/>
            <person name="Adams M.D."/>
            <person name="Amanatides P.G."/>
            <person name="Baden-Tillson H."/>
            <person name="Barnstead M."/>
            <person name="Chin S.H."/>
            <person name="Dew I."/>
            <person name="Evans C.A."/>
            <person name="Ferriera S."/>
            <person name="Flanigan M."/>
            <person name="Fosler C."/>
            <person name="Glodek A."/>
            <person name="Gu Z."/>
            <person name="Holt R.A."/>
            <person name="Jennings D."/>
            <person name="Kraft C.L."/>
            <person name="Lu F."/>
            <person name="Nguyen T."/>
            <person name="Nusskern D.R."/>
            <person name="Pfannkoch C.M."/>
            <person name="Sitter C."/>
            <person name="Sutton G.G."/>
            <person name="Venter J.C."/>
            <person name="Wang Z."/>
            <person name="Woodage T."/>
            <person name="Zheng X.H."/>
            <person name="Zhong F."/>
        </authorList>
    </citation>
    <scope>NUCLEOTIDE SEQUENCE [LARGE SCALE GENOMIC DNA]</scope>
    <source>
        <strain>BN</strain>
        <strain evidence="2">Sprague-Dawley</strain>
    </source>
</reference>
<proteinExistence type="predicted"/>
<evidence type="ECO:0000313" key="2">
    <source>
        <dbReference type="Proteomes" id="UP000234681"/>
    </source>
</evidence>
<dbReference type="Proteomes" id="UP000234681">
    <property type="component" value="Chromosome 11"/>
</dbReference>
<name>A6JL71_RAT</name>
<protein>
    <submittedName>
        <fullName evidence="1">RCG58832</fullName>
    </submittedName>
</protein>
<gene>
    <name evidence="1" type="ORF">rCG_58832</name>
</gene>
<accession>A6JL71</accession>
<dbReference type="AlphaFoldDB" id="A6JL71"/>